<evidence type="ECO:0000313" key="3">
    <source>
        <dbReference type="Proteomes" id="UP000299084"/>
    </source>
</evidence>
<accession>A0A5N4CIV4</accession>
<comment type="caution">
    <text evidence="2">The sequence shown here is derived from an EMBL/GenBank/DDBJ whole genome shotgun (WGS) entry which is preliminary data.</text>
</comment>
<feature type="region of interest" description="Disordered" evidence="1">
    <location>
        <begin position="1"/>
        <end position="34"/>
    </location>
</feature>
<dbReference type="EMBL" id="JWIN03000023">
    <property type="protein sequence ID" value="KAB1258700.1"/>
    <property type="molecule type" value="Genomic_DNA"/>
</dbReference>
<feature type="compositionally biased region" description="Polar residues" evidence="1">
    <location>
        <begin position="14"/>
        <end position="30"/>
    </location>
</feature>
<proteinExistence type="predicted"/>
<dbReference type="Proteomes" id="UP000299084">
    <property type="component" value="Unassembled WGS sequence"/>
</dbReference>
<dbReference type="AlphaFoldDB" id="A0A5N4CIV4"/>
<evidence type="ECO:0000256" key="1">
    <source>
        <dbReference type="SAM" id="MobiDB-lite"/>
    </source>
</evidence>
<reference evidence="2 3" key="1">
    <citation type="journal article" date="2019" name="Mol. Ecol. Resour.">
        <title>Improving Illumina assemblies with Hi-C and long reads: an example with the North African dromedary.</title>
        <authorList>
            <person name="Elbers J.P."/>
            <person name="Rogers M.F."/>
            <person name="Perelman P.L."/>
            <person name="Proskuryakova A.A."/>
            <person name="Serdyukova N.A."/>
            <person name="Johnson W.E."/>
            <person name="Horin P."/>
            <person name="Corander J."/>
            <person name="Murphy D."/>
            <person name="Burger P.A."/>
        </authorList>
    </citation>
    <scope>NUCLEOTIDE SEQUENCE [LARGE SCALE GENOMIC DNA]</scope>
    <source>
        <strain evidence="2">Drom800</strain>
        <tissue evidence="2">Blood</tissue>
    </source>
</reference>
<sequence>MTPLLNKVDKGMQLKNSPQQMPSRVLTTPVETGGRLQSKHTLAMQEGSESKTASHKSLERIIFTEAYTAQAAVRGV</sequence>
<keyword evidence="3" id="KW-1185">Reference proteome</keyword>
<name>A0A5N4CIV4_CAMDR</name>
<gene>
    <name evidence="2" type="ORF">Cadr_000023457</name>
</gene>
<evidence type="ECO:0000313" key="2">
    <source>
        <dbReference type="EMBL" id="KAB1258700.1"/>
    </source>
</evidence>
<protein>
    <submittedName>
        <fullName evidence="2">Uncharacterized protein</fullName>
    </submittedName>
</protein>
<organism evidence="2 3">
    <name type="scientific">Camelus dromedarius</name>
    <name type="common">Dromedary</name>
    <name type="synonym">Arabian camel</name>
    <dbReference type="NCBI Taxonomy" id="9838"/>
    <lineage>
        <taxon>Eukaryota</taxon>
        <taxon>Metazoa</taxon>
        <taxon>Chordata</taxon>
        <taxon>Craniata</taxon>
        <taxon>Vertebrata</taxon>
        <taxon>Euteleostomi</taxon>
        <taxon>Mammalia</taxon>
        <taxon>Eutheria</taxon>
        <taxon>Laurasiatheria</taxon>
        <taxon>Artiodactyla</taxon>
        <taxon>Tylopoda</taxon>
        <taxon>Camelidae</taxon>
        <taxon>Camelus</taxon>
    </lineage>
</organism>